<evidence type="ECO:0000313" key="4">
    <source>
        <dbReference type="Proteomes" id="UP000252792"/>
    </source>
</evidence>
<dbReference type="PANTHER" id="PTHR11647:SF1">
    <property type="entry name" value="COLLAPSIN RESPONSE MEDIATOR PROTEIN"/>
    <property type="match status" value="1"/>
</dbReference>
<dbReference type="GO" id="GO:0016812">
    <property type="term" value="F:hydrolase activity, acting on carbon-nitrogen (but not peptide) bonds, in cyclic amides"/>
    <property type="evidence" value="ECO:0007669"/>
    <property type="project" value="TreeGrafter"/>
</dbReference>
<dbReference type="EMBL" id="QNSE01000021">
    <property type="protein sequence ID" value="RBP78214.1"/>
    <property type="molecule type" value="Genomic_DNA"/>
</dbReference>
<comment type="cofactor">
    <cofactor evidence="1">
        <name>Zn(2+)</name>
        <dbReference type="ChEBI" id="CHEBI:29105"/>
    </cofactor>
</comment>
<dbReference type="GO" id="GO:0005829">
    <property type="term" value="C:cytosol"/>
    <property type="evidence" value="ECO:0007669"/>
    <property type="project" value="TreeGrafter"/>
</dbReference>
<dbReference type="InterPro" id="IPR032466">
    <property type="entry name" value="Metal_Hydrolase"/>
</dbReference>
<dbReference type="Pfam" id="PF01979">
    <property type="entry name" value="Amidohydro_1"/>
    <property type="match status" value="1"/>
</dbReference>
<dbReference type="Gene3D" id="3.20.20.140">
    <property type="entry name" value="Metal-dependent hydrolases"/>
    <property type="match status" value="1"/>
</dbReference>
<organism evidence="3 4">
    <name type="scientific">Marinomonas rhizomae</name>
    <dbReference type="NCBI Taxonomy" id="491948"/>
    <lineage>
        <taxon>Bacteria</taxon>
        <taxon>Pseudomonadati</taxon>
        <taxon>Pseudomonadota</taxon>
        <taxon>Gammaproteobacteria</taxon>
        <taxon>Oceanospirillales</taxon>
        <taxon>Oceanospirillaceae</taxon>
        <taxon>Marinomonas</taxon>
    </lineage>
</organism>
<dbReference type="Proteomes" id="UP000252792">
    <property type="component" value="Unassembled WGS sequence"/>
</dbReference>
<reference evidence="3 4" key="1">
    <citation type="submission" date="2018-06" db="EMBL/GenBank/DDBJ databases">
        <title>Genomic Encyclopedia of Type Strains, Phase III (KMG-III): the genomes of soil and plant-associated and newly described type strains.</title>
        <authorList>
            <person name="Whitman W."/>
        </authorList>
    </citation>
    <scope>NUCLEOTIDE SEQUENCE [LARGE SCALE GENOMIC DNA]</scope>
    <source>
        <strain evidence="3 4">CECT 7377</strain>
    </source>
</reference>
<sequence length="122" mass="13270">MTLLIKGGTIVTHEETFKADILCKDNKIVEIGDISMLPKDVETIDATGKLIMPGGIDPHTHMQLPFMGTVAKDDFASGTVAALAGGTTTIIDFVIPNPQQSLLDAYHKWRGWAKKAHSNYSF</sequence>
<dbReference type="Gene3D" id="2.30.40.10">
    <property type="entry name" value="Urease, subunit C, domain 1"/>
    <property type="match status" value="1"/>
</dbReference>
<name>A0A366IW26_9GAMM</name>
<evidence type="ECO:0000313" key="3">
    <source>
        <dbReference type="EMBL" id="RBP78214.1"/>
    </source>
</evidence>
<gene>
    <name evidence="3" type="ORF">DFP80_1212</name>
</gene>
<dbReference type="SUPFAM" id="SSF51338">
    <property type="entry name" value="Composite domain of metallo-dependent hydrolases"/>
    <property type="match status" value="1"/>
</dbReference>
<proteinExistence type="predicted"/>
<protein>
    <submittedName>
        <fullName evidence="3">Amidohydrolase family protein</fullName>
    </submittedName>
</protein>
<dbReference type="PANTHER" id="PTHR11647">
    <property type="entry name" value="HYDRANTOINASE/DIHYDROPYRIMIDINASE FAMILY MEMBER"/>
    <property type="match status" value="1"/>
</dbReference>
<dbReference type="InterPro" id="IPR011059">
    <property type="entry name" value="Metal-dep_hydrolase_composite"/>
</dbReference>
<dbReference type="SUPFAM" id="SSF51556">
    <property type="entry name" value="Metallo-dependent hydrolases"/>
    <property type="match status" value="1"/>
</dbReference>
<evidence type="ECO:0000256" key="1">
    <source>
        <dbReference type="ARBA" id="ARBA00001947"/>
    </source>
</evidence>
<dbReference type="AlphaFoldDB" id="A0A366IW26"/>
<feature type="domain" description="Amidohydrolase-related" evidence="2">
    <location>
        <begin position="50"/>
        <end position="108"/>
    </location>
</feature>
<evidence type="ECO:0000259" key="2">
    <source>
        <dbReference type="Pfam" id="PF01979"/>
    </source>
</evidence>
<dbReference type="InterPro" id="IPR006680">
    <property type="entry name" value="Amidohydro-rel"/>
</dbReference>
<accession>A0A366IW26</accession>
<comment type="caution">
    <text evidence="3">The sequence shown here is derived from an EMBL/GenBank/DDBJ whole genome shotgun (WGS) entry which is preliminary data.</text>
</comment>
<keyword evidence="3" id="KW-0378">Hydrolase</keyword>
<dbReference type="InterPro" id="IPR050378">
    <property type="entry name" value="Metallo-dep_Hydrolases_sf"/>
</dbReference>
<keyword evidence="4" id="KW-1185">Reference proteome</keyword>